<organism evidence="1 2">
    <name type="scientific">Beta vulgaris subsp. vulgaris</name>
    <name type="common">Beet</name>
    <dbReference type="NCBI Taxonomy" id="3555"/>
    <lineage>
        <taxon>Eukaryota</taxon>
        <taxon>Viridiplantae</taxon>
        <taxon>Streptophyta</taxon>
        <taxon>Embryophyta</taxon>
        <taxon>Tracheophyta</taxon>
        <taxon>Spermatophyta</taxon>
        <taxon>Magnoliopsida</taxon>
        <taxon>eudicotyledons</taxon>
        <taxon>Gunneridae</taxon>
        <taxon>Pentapetalae</taxon>
        <taxon>Caryophyllales</taxon>
        <taxon>Chenopodiaceae</taxon>
        <taxon>Betoideae</taxon>
        <taxon>Beta</taxon>
    </lineage>
</organism>
<protein>
    <submittedName>
        <fullName evidence="1">Uncharacterized protein</fullName>
    </submittedName>
</protein>
<dbReference type="Proteomes" id="UP000035740">
    <property type="component" value="Unassembled WGS sequence"/>
</dbReference>
<name>A0A0J8DT19_BETVV</name>
<reference evidence="1 2" key="1">
    <citation type="journal article" date="2014" name="Nature">
        <title>The genome of the recently domesticated crop plant sugar beet (Beta vulgaris).</title>
        <authorList>
            <person name="Dohm J.C."/>
            <person name="Minoche A.E."/>
            <person name="Holtgrawe D."/>
            <person name="Capella-Gutierrez S."/>
            <person name="Zakrzewski F."/>
            <person name="Tafer H."/>
            <person name="Rupp O."/>
            <person name="Sorensen T.R."/>
            <person name="Stracke R."/>
            <person name="Reinhardt R."/>
            <person name="Goesmann A."/>
            <person name="Kraft T."/>
            <person name="Schulz B."/>
            <person name="Stadler P.F."/>
            <person name="Schmidt T."/>
            <person name="Gabaldon T."/>
            <person name="Lehrach H."/>
            <person name="Weisshaar B."/>
            <person name="Himmelbauer H."/>
        </authorList>
    </citation>
    <scope>NUCLEOTIDE SEQUENCE [LARGE SCALE GENOMIC DNA]</scope>
    <source>
        <tissue evidence="1">Taproot</tissue>
    </source>
</reference>
<proteinExistence type="predicted"/>
<dbReference type="AlphaFoldDB" id="A0A0J8DT19"/>
<keyword evidence="2" id="KW-1185">Reference proteome</keyword>
<sequence>MGCGSSKISHQDLPHDEVQQEPIQISPSMAAKPSFIAGEATTIQPINETRQLVDETQGITDPTVNKPETLETATKDLNDLGNMMVVKISDLDHPLAIVIKHLSAKIPLVIQNNSSVSQQYIAEVNEIGHDMALIKYLCARWHVSLLHQGVINAVVDEWICDTIFHFLPGLKAINLKWTPATPGSLQYSRW</sequence>
<dbReference type="EMBL" id="KQ097720">
    <property type="protein sequence ID" value="KMS93915.1"/>
    <property type="molecule type" value="Genomic_DNA"/>
</dbReference>
<dbReference type="Gramene" id="KMS93915">
    <property type="protein sequence ID" value="KMS93915"/>
    <property type="gene ID" value="BVRB_026640"/>
</dbReference>
<gene>
    <name evidence="1" type="ORF">BVRB_026640</name>
</gene>
<evidence type="ECO:0000313" key="1">
    <source>
        <dbReference type="EMBL" id="KMS93915.1"/>
    </source>
</evidence>
<evidence type="ECO:0000313" key="2">
    <source>
        <dbReference type="Proteomes" id="UP000035740"/>
    </source>
</evidence>
<accession>A0A0J8DT19</accession>